<evidence type="ECO:0000256" key="1">
    <source>
        <dbReference type="SAM" id="Phobius"/>
    </source>
</evidence>
<organism evidence="2 3">
    <name type="scientific">Byssothecium circinans</name>
    <dbReference type="NCBI Taxonomy" id="147558"/>
    <lineage>
        <taxon>Eukaryota</taxon>
        <taxon>Fungi</taxon>
        <taxon>Dikarya</taxon>
        <taxon>Ascomycota</taxon>
        <taxon>Pezizomycotina</taxon>
        <taxon>Dothideomycetes</taxon>
        <taxon>Pleosporomycetidae</taxon>
        <taxon>Pleosporales</taxon>
        <taxon>Massarineae</taxon>
        <taxon>Massarinaceae</taxon>
        <taxon>Byssothecium</taxon>
    </lineage>
</organism>
<gene>
    <name evidence="2" type="ORF">CC80DRAFT_531621</name>
</gene>
<feature type="transmembrane region" description="Helical" evidence="1">
    <location>
        <begin position="75"/>
        <end position="93"/>
    </location>
</feature>
<protein>
    <submittedName>
        <fullName evidence="2">Uncharacterized protein</fullName>
    </submittedName>
</protein>
<evidence type="ECO:0000313" key="3">
    <source>
        <dbReference type="Proteomes" id="UP000800035"/>
    </source>
</evidence>
<dbReference type="Proteomes" id="UP000800035">
    <property type="component" value="Unassembled WGS sequence"/>
</dbReference>
<feature type="transmembrane region" description="Helical" evidence="1">
    <location>
        <begin position="146"/>
        <end position="167"/>
    </location>
</feature>
<name>A0A6A5UCZ6_9PLEO</name>
<accession>A0A6A5UCZ6</accession>
<evidence type="ECO:0000313" key="2">
    <source>
        <dbReference type="EMBL" id="KAF1961819.1"/>
    </source>
</evidence>
<feature type="transmembrane region" description="Helical" evidence="1">
    <location>
        <begin position="12"/>
        <end position="39"/>
    </location>
</feature>
<keyword evidence="3" id="KW-1185">Reference proteome</keyword>
<sequence length="193" mass="21444">MVCLDAPQGRALAIILPSVTLFAHVASFVVLGALSAVSWSTWLCVWYDVVAAGASALGVFGAVKKRYGLVSTYTIIHAISLTVVTIVLFVNVLPPSVPRSIPILDYVRYDSKIELWMCHELDDGFGWDATWYEKCKSSFRILSAGAAWAGSVLMVAQWWALVEVCSWNMDMKRRKLKWSFVDKGGCRNEKDFA</sequence>
<keyword evidence="1" id="KW-0812">Transmembrane</keyword>
<dbReference type="OrthoDB" id="3765137at2759"/>
<proteinExistence type="predicted"/>
<reference evidence="2" key="1">
    <citation type="journal article" date="2020" name="Stud. Mycol.">
        <title>101 Dothideomycetes genomes: a test case for predicting lifestyles and emergence of pathogens.</title>
        <authorList>
            <person name="Haridas S."/>
            <person name="Albert R."/>
            <person name="Binder M."/>
            <person name="Bloem J."/>
            <person name="Labutti K."/>
            <person name="Salamov A."/>
            <person name="Andreopoulos B."/>
            <person name="Baker S."/>
            <person name="Barry K."/>
            <person name="Bills G."/>
            <person name="Bluhm B."/>
            <person name="Cannon C."/>
            <person name="Castanera R."/>
            <person name="Culley D."/>
            <person name="Daum C."/>
            <person name="Ezra D."/>
            <person name="Gonzalez J."/>
            <person name="Henrissat B."/>
            <person name="Kuo A."/>
            <person name="Liang C."/>
            <person name="Lipzen A."/>
            <person name="Lutzoni F."/>
            <person name="Magnuson J."/>
            <person name="Mondo S."/>
            <person name="Nolan M."/>
            <person name="Ohm R."/>
            <person name="Pangilinan J."/>
            <person name="Park H.-J."/>
            <person name="Ramirez L."/>
            <person name="Alfaro M."/>
            <person name="Sun H."/>
            <person name="Tritt A."/>
            <person name="Yoshinaga Y."/>
            <person name="Zwiers L.-H."/>
            <person name="Turgeon B."/>
            <person name="Goodwin S."/>
            <person name="Spatafora J."/>
            <person name="Crous P."/>
            <person name="Grigoriev I."/>
        </authorList>
    </citation>
    <scope>NUCLEOTIDE SEQUENCE</scope>
    <source>
        <strain evidence="2">CBS 675.92</strain>
    </source>
</reference>
<dbReference type="AlphaFoldDB" id="A0A6A5UCZ6"/>
<keyword evidence="1" id="KW-1133">Transmembrane helix</keyword>
<keyword evidence="1" id="KW-0472">Membrane</keyword>
<feature type="transmembrane region" description="Helical" evidence="1">
    <location>
        <begin position="45"/>
        <end position="63"/>
    </location>
</feature>
<dbReference type="EMBL" id="ML976980">
    <property type="protein sequence ID" value="KAF1961819.1"/>
    <property type="molecule type" value="Genomic_DNA"/>
</dbReference>